<proteinExistence type="predicted"/>
<evidence type="ECO:0000256" key="1">
    <source>
        <dbReference type="SAM" id="MobiDB-lite"/>
    </source>
</evidence>
<dbReference type="Proteomes" id="UP000001056">
    <property type="component" value="Unassembled WGS sequence"/>
</dbReference>
<keyword evidence="3" id="KW-1185">Reference proteome</keyword>
<dbReference type="VEuPathDB" id="FungiDB:CHGG_00566"/>
<dbReference type="EMBL" id="CH408029">
    <property type="protein sequence ID" value="EAQ92331.1"/>
    <property type="molecule type" value="Genomic_DNA"/>
</dbReference>
<name>Q2HGT8_CHAGB</name>
<evidence type="ECO:0000313" key="3">
    <source>
        <dbReference type="Proteomes" id="UP000001056"/>
    </source>
</evidence>
<dbReference type="InParanoid" id="Q2HGT8"/>
<evidence type="ECO:0000313" key="2">
    <source>
        <dbReference type="EMBL" id="EAQ92331.1"/>
    </source>
</evidence>
<dbReference type="AlphaFoldDB" id="Q2HGT8"/>
<gene>
    <name evidence="2" type="ORF">CHGG_00566</name>
</gene>
<dbReference type="RefSeq" id="XP_001219787.1">
    <property type="nucleotide sequence ID" value="XM_001219786.1"/>
</dbReference>
<feature type="region of interest" description="Disordered" evidence="1">
    <location>
        <begin position="85"/>
        <end position="104"/>
    </location>
</feature>
<reference evidence="3" key="1">
    <citation type="journal article" date="2015" name="Genome Announc.">
        <title>Draft genome sequence of the cellulolytic fungus Chaetomium globosum.</title>
        <authorList>
            <person name="Cuomo C.A."/>
            <person name="Untereiner W.A."/>
            <person name="Ma L.-J."/>
            <person name="Grabherr M."/>
            <person name="Birren B.W."/>
        </authorList>
    </citation>
    <scope>NUCLEOTIDE SEQUENCE [LARGE SCALE GENOMIC DNA]</scope>
    <source>
        <strain evidence="3">ATCC 6205 / CBS 148.51 / DSM 1962 / NBRC 6347 / NRRL 1970</strain>
    </source>
</reference>
<dbReference type="GeneID" id="4387129"/>
<protein>
    <submittedName>
        <fullName evidence="2">Uncharacterized protein</fullName>
    </submittedName>
</protein>
<dbReference type="HOGENOM" id="CLU_2249817_0_0_1"/>
<accession>Q2HGT8</accession>
<organism evidence="2 3">
    <name type="scientific">Chaetomium globosum (strain ATCC 6205 / CBS 148.51 / DSM 1962 / NBRC 6347 / NRRL 1970)</name>
    <name type="common">Soil fungus</name>
    <dbReference type="NCBI Taxonomy" id="306901"/>
    <lineage>
        <taxon>Eukaryota</taxon>
        <taxon>Fungi</taxon>
        <taxon>Dikarya</taxon>
        <taxon>Ascomycota</taxon>
        <taxon>Pezizomycotina</taxon>
        <taxon>Sordariomycetes</taxon>
        <taxon>Sordariomycetidae</taxon>
        <taxon>Sordariales</taxon>
        <taxon>Chaetomiaceae</taxon>
        <taxon>Chaetomium</taxon>
    </lineage>
</organism>
<sequence length="104" mass="11086">MSGSSNEFPLAQLQCWTIIGPSELSRLEPNCPGTRLWQPIGVQGRIKTVQNIAFWATTTGAEHVSQPERDNPALAGATEDAAAMHPAPPFLGLDFSTHSTVGSD</sequence>